<sequence>MSPQTRRDATVDALPARWAHAADPGLFGPGSVTWKVNREGVLLLGGGRALLLQVAHPSVAAGVSAHSRYDVDPWGRLLRTLRVVTLITFGDGATSAAAARALRARHASVRGTRSDGAAYRATEPELLLWVWATLVQSSLLVYTRCVGDLTPAEIEAFHGEQRRFAVACGVPGELCPPDYEAFADYFDGMVATGLTVGSEARRIAAAVLRPPVPTPLSVASLPSFELLRLMTTGLLPPNLRADYGLGWGPLRERAFRLATDAARHATGVLPARLRQLPLPA</sequence>
<dbReference type="EMBL" id="CADCVJ010000226">
    <property type="protein sequence ID" value="CAA9493811.1"/>
    <property type="molecule type" value="Genomic_DNA"/>
</dbReference>
<feature type="domain" description="ER-bound oxygenase mpaB/mpaB'/Rubber oxygenase catalytic" evidence="1">
    <location>
        <begin position="35"/>
        <end position="263"/>
    </location>
</feature>
<organism evidence="2">
    <name type="scientific">uncultured Solirubrobacteraceae bacterium</name>
    <dbReference type="NCBI Taxonomy" id="1162706"/>
    <lineage>
        <taxon>Bacteria</taxon>
        <taxon>Bacillati</taxon>
        <taxon>Actinomycetota</taxon>
        <taxon>Thermoleophilia</taxon>
        <taxon>Solirubrobacterales</taxon>
        <taxon>Solirubrobacteraceae</taxon>
        <taxon>environmental samples</taxon>
    </lineage>
</organism>
<protein>
    <recommendedName>
        <fullName evidence="1">ER-bound oxygenase mpaB/mpaB'/Rubber oxygenase catalytic domain-containing protein</fullName>
    </recommendedName>
</protein>
<dbReference type="PANTHER" id="PTHR36151">
    <property type="entry name" value="BLR2777 PROTEIN"/>
    <property type="match status" value="1"/>
</dbReference>
<dbReference type="PANTHER" id="PTHR36151:SF3">
    <property type="entry name" value="ER-BOUND OXYGENASE MPAB_MPAB'_RUBBER OXYGENASE CATALYTIC DOMAIN-CONTAINING PROTEIN"/>
    <property type="match status" value="1"/>
</dbReference>
<name>A0A6J4SH07_9ACTN</name>
<dbReference type="InterPro" id="IPR018713">
    <property type="entry name" value="MPAB/Lcp_cat_dom"/>
</dbReference>
<proteinExistence type="predicted"/>
<evidence type="ECO:0000313" key="2">
    <source>
        <dbReference type="EMBL" id="CAA9493811.1"/>
    </source>
</evidence>
<dbReference type="AlphaFoldDB" id="A0A6J4SH07"/>
<gene>
    <name evidence="2" type="ORF">AVDCRST_MAG38-2794</name>
</gene>
<dbReference type="Pfam" id="PF09995">
    <property type="entry name" value="MPAB_Lcp_cat"/>
    <property type="match status" value="1"/>
</dbReference>
<accession>A0A6J4SH07</accession>
<dbReference type="GO" id="GO:0016491">
    <property type="term" value="F:oxidoreductase activity"/>
    <property type="evidence" value="ECO:0007669"/>
    <property type="project" value="InterPro"/>
</dbReference>
<evidence type="ECO:0000259" key="1">
    <source>
        <dbReference type="Pfam" id="PF09995"/>
    </source>
</evidence>
<reference evidence="2" key="1">
    <citation type="submission" date="2020-02" db="EMBL/GenBank/DDBJ databases">
        <authorList>
            <person name="Meier V. D."/>
        </authorList>
    </citation>
    <scope>NUCLEOTIDE SEQUENCE</scope>
    <source>
        <strain evidence="2">AVDCRST_MAG38</strain>
    </source>
</reference>